<evidence type="ECO:0000313" key="4">
    <source>
        <dbReference type="Proteomes" id="UP001162131"/>
    </source>
</evidence>
<proteinExistence type="predicted"/>
<feature type="domain" description="EGF-like" evidence="2">
    <location>
        <begin position="230"/>
        <end position="242"/>
    </location>
</feature>
<keyword evidence="1" id="KW-0732">Signal</keyword>
<accession>A0AAU9JQP5</accession>
<dbReference type="InterPro" id="IPR000742">
    <property type="entry name" value="EGF"/>
</dbReference>
<dbReference type="AlphaFoldDB" id="A0AAU9JQP5"/>
<name>A0AAU9JQP5_9CILI</name>
<dbReference type="Proteomes" id="UP001162131">
    <property type="component" value="Unassembled WGS sequence"/>
</dbReference>
<organism evidence="3 4">
    <name type="scientific">Blepharisma stoltei</name>
    <dbReference type="NCBI Taxonomy" id="1481888"/>
    <lineage>
        <taxon>Eukaryota</taxon>
        <taxon>Sar</taxon>
        <taxon>Alveolata</taxon>
        <taxon>Ciliophora</taxon>
        <taxon>Postciliodesmatophora</taxon>
        <taxon>Heterotrichea</taxon>
        <taxon>Heterotrichida</taxon>
        <taxon>Blepharismidae</taxon>
        <taxon>Blepharisma</taxon>
    </lineage>
</organism>
<keyword evidence="4" id="KW-1185">Reference proteome</keyword>
<evidence type="ECO:0000313" key="3">
    <source>
        <dbReference type="EMBL" id="CAG9328665.1"/>
    </source>
</evidence>
<feature type="chain" id="PRO_5043829675" description="EGF-like domain-containing protein" evidence="1">
    <location>
        <begin position="17"/>
        <end position="358"/>
    </location>
</feature>
<protein>
    <recommendedName>
        <fullName evidence="2">EGF-like domain-containing protein</fullName>
    </recommendedName>
</protein>
<dbReference type="EMBL" id="CAJZBQ010000046">
    <property type="protein sequence ID" value="CAG9328665.1"/>
    <property type="molecule type" value="Genomic_DNA"/>
</dbReference>
<gene>
    <name evidence="3" type="ORF">BSTOLATCC_MIC46658</name>
</gene>
<sequence length="358" mass="39225">MLLFLFPLIFLASAQCNIYQCKPQKVEFEPDQCIFNFTATTYYLSLCPEDQYCPPITSPGNSSCEAIPNTPQQAWPGETCNVNITCAFGTCQNKFCQGKTVGTACTQTGECNPGLYCSTTTNKCATQITIGGNGCHNDYECVNNAGCNITGDGTGQCVGYLSVEVDDEIAQCANHYNLLCESTLCGTINGTNVCGSSVASASIIPMMCTSDGDCFSEGDPALGIGYGSSCQCSYGFQGIKYCGLFPGDPIASNYFELLKAWYSNANVTLCNSLRRDNPACVKSHWSTKHALEYTYFRLWYQMYSQIQDNDECVMQIYTSNFWNSKDEYDEYGNPDPDAEYNLSFSSSLVISGLLVLMF</sequence>
<feature type="signal peptide" evidence="1">
    <location>
        <begin position="1"/>
        <end position="16"/>
    </location>
</feature>
<dbReference type="PROSITE" id="PS01186">
    <property type="entry name" value="EGF_2"/>
    <property type="match status" value="1"/>
</dbReference>
<evidence type="ECO:0000259" key="2">
    <source>
        <dbReference type="PROSITE" id="PS01186"/>
    </source>
</evidence>
<reference evidence="3" key="1">
    <citation type="submission" date="2021-09" db="EMBL/GenBank/DDBJ databases">
        <authorList>
            <consortium name="AG Swart"/>
            <person name="Singh M."/>
            <person name="Singh A."/>
            <person name="Seah K."/>
            <person name="Emmerich C."/>
        </authorList>
    </citation>
    <scope>NUCLEOTIDE SEQUENCE</scope>
    <source>
        <strain evidence="3">ATCC30299</strain>
    </source>
</reference>
<comment type="caution">
    <text evidence="3">The sequence shown here is derived from an EMBL/GenBank/DDBJ whole genome shotgun (WGS) entry which is preliminary data.</text>
</comment>
<evidence type="ECO:0000256" key="1">
    <source>
        <dbReference type="SAM" id="SignalP"/>
    </source>
</evidence>